<organism evidence="1 2">
    <name type="scientific">Aspergillus melleus</name>
    <dbReference type="NCBI Taxonomy" id="138277"/>
    <lineage>
        <taxon>Eukaryota</taxon>
        <taxon>Fungi</taxon>
        <taxon>Dikarya</taxon>
        <taxon>Ascomycota</taxon>
        <taxon>Pezizomycotina</taxon>
        <taxon>Eurotiomycetes</taxon>
        <taxon>Eurotiomycetidae</taxon>
        <taxon>Eurotiales</taxon>
        <taxon>Aspergillaceae</taxon>
        <taxon>Aspergillus</taxon>
        <taxon>Aspergillus subgen. Circumdati</taxon>
    </lineage>
</organism>
<keyword evidence="2" id="KW-1185">Reference proteome</keyword>
<dbReference type="EMBL" id="JAOPJF010000050">
    <property type="protein sequence ID" value="KAK1142437.1"/>
    <property type="molecule type" value="Genomic_DNA"/>
</dbReference>
<reference evidence="1 2" key="1">
    <citation type="journal article" date="2023" name="ACS Omega">
        <title>Identification of the Neoaspergillic Acid Biosynthesis Gene Cluster by Establishing an In Vitro CRISPR-Ribonucleoprotein Genetic System in Aspergillus melleus.</title>
        <authorList>
            <person name="Yuan B."/>
            <person name="Grau M.F."/>
            <person name="Murata R.M."/>
            <person name="Torok T."/>
            <person name="Venkateswaran K."/>
            <person name="Stajich J.E."/>
            <person name="Wang C.C.C."/>
        </authorList>
    </citation>
    <scope>NUCLEOTIDE SEQUENCE [LARGE SCALE GENOMIC DNA]</scope>
    <source>
        <strain evidence="1 2">IMV 1140</strain>
    </source>
</reference>
<proteinExistence type="predicted"/>
<accession>A0ACC3AWX5</accession>
<evidence type="ECO:0000313" key="2">
    <source>
        <dbReference type="Proteomes" id="UP001177260"/>
    </source>
</evidence>
<dbReference type="Proteomes" id="UP001177260">
    <property type="component" value="Unassembled WGS sequence"/>
</dbReference>
<evidence type="ECO:0000313" key="1">
    <source>
        <dbReference type="EMBL" id="KAK1142437.1"/>
    </source>
</evidence>
<gene>
    <name evidence="1" type="ORF">N8T08_007799</name>
</gene>
<name>A0ACC3AWX5_9EURO</name>
<protein>
    <submittedName>
        <fullName evidence="1">Uncharacterized protein</fullName>
    </submittedName>
</protein>
<sequence length="440" mass="48392">MCIARLQTSNASENAIGAKVRDIVGSLAFAIQRDIEMKPLPQGARGPTYRSLRRAYVLLSDYVLRCGEESLEIISDRASISRRSFESFFQSLAAQHDTVKELAELVRQVFHCCGQVRKGDKSRTPIEIRSRVSQLAQLTNGNGVSLLLGKVAAETAMGLAETTLDPDDHVWAMEVQEQVLTTERSLKTVQHETSRRAGSTGLFRWEDSIGEWVASTPAPKPKAHGDLRFKRVETRSQQPPTISCSTSSTSPGSTNSRHAASSKTSSAPSITTKRACAPAGRSNPRSPKRLRSTPREEYAKEAQESPLRPAGLLSTSLSESDRTPIAARTRTARALKELVHAKNRPVRGIRPEASPAKIEVVIINKKSDLLSSGSTVQYSSESLSLRTRSARARMSLPTTKLEVEESFKASTVPRSLPLRRTRRVVSRTTQDDSEDELSFL</sequence>
<comment type="caution">
    <text evidence="1">The sequence shown here is derived from an EMBL/GenBank/DDBJ whole genome shotgun (WGS) entry which is preliminary data.</text>
</comment>